<reference evidence="2" key="1">
    <citation type="submission" date="2022-12" db="EMBL/GenBank/DDBJ databases">
        <title>Draft genome assemblies for two species of Escallonia (Escalloniales).</title>
        <authorList>
            <person name="Chanderbali A."/>
            <person name="Dervinis C."/>
            <person name="Anghel I."/>
            <person name="Soltis D."/>
            <person name="Soltis P."/>
            <person name="Zapata F."/>
        </authorList>
    </citation>
    <scope>NUCLEOTIDE SEQUENCE</scope>
    <source>
        <strain evidence="2">UCBG64.0493</strain>
        <tissue evidence="2">Leaf</tissue>
    </source>
</reference>
<protein>
    <submittedName>
        <fullName evidence="2">Uncharacterized protein</fullName>
    </submittedName>
</protein>
<dbReference type="AlphaFoldDB" id="A0AA88WLY5"/>
<dbReference type="EMBL" id="JAVXUP010000384">
    <property type="protein sequence ID" value="KAK3029274.1"/>
    <property type="molecule type" value="Genomic_DNA"/>
</dbReference>
<gene>
    <name evidence="2" type="ORF">RJ639_039514</name>
</gene>
<dbReference type="Proteomes" id="UP001188597">
    <property type="component" value="Unassembled WGS sequence"/>
</dbReference>
<organism evidence="2 3">
    <name type="scientific">Escallonia herrerae</name>
    <dbReference type="NCBI Taxonomy" id="1293975"/>
    <lineage>
        <taxon>Eukaryota</taxon>
        <taxon>Viridiplantae</taxon>
        <taxon>Streptophyta</taxon>
        <taxon>Embryophyta</taxon>
        <taxon>Tracheophyta</taxon>
        <taxon>Spermatophyta</taxon>
        <taxon>Magnoliopsida</taxon>
        <taxon>eudicotyledons</taxon>
        <taxon>Gunneridae</taxon>
        <taxon>Pentapetalae</taxon>
        <taxon>asterids</taxon>
        <taxon>campanulids</taxon>
        <taxon>Escalloniales</taxon>
        <taxon>Escalloniaceae</taxon>
        <taxon>Escallonia</taxon>
    </lineage>
</organism>
<name>A0AA88WLY5_9ASTE</name>
<proteinExistence type="predicted"/>
<comment type="caution">
    <text evidence="2">The sequence shown here is derived from an EMBL/GenBank/DDBJ whole genome shotgun (WGS) entry which is preliminary data.</text>
</comment>
<evidence type="ECO:0000256" key="1">
    <source>
        <dbReference type="SAM" id="MobiDB-lite"/>
    </source>
</evidence>
<keyword evidence="3" id="KW-1185">Reference proteome</keyword>
<feature type="compositionally biased region" description="Low complexity" evidence="1">
    <location>
        <begin position="9"/>
        <end position="19"/>
    </location>
</feature>
<evidence type="ECO:0000313" key="2">
    <source>
        <dbReference type="EMBL" id="KAK3029274.1"/>
    </source>
</evidence>
<sequence>MEEEEDANSQSQSQSQSQSVEVLAQETRVMTNNERKPHVYLPHSRLLARGTTSAKGVESGVGIGDVLQIGHSKATLGSSSRLPHQSLSRGQCVARDQVGPSQPPVPVGPGLVVIVPLCNNTKLA</sequence>
<evidence type="ECO:0000313" key="3">
    <source>
        <dbReference type="Proteomes" id="UP001188597"/>
    </source>
</evidence>
<feature type="region of interest" description="Disordered" evidence="1">
    <location>
        <begin position="1"/>
        <end position="23"/>
    </location>
</feature>
<accession>A0AA88WLY5</accession>